<keyword evidence="1" id="KW-0812">Transmembrane</keyword>
<dbReference type="KEGG" id="pcor:KS4_20330"/>
<feature type="transmembrane region" description="Helical" evidence="1">
    <location>
        <begin position="21"/>
        <end position="39"/>
    </location>
</feature>
<evidence type="ECO:0000256" key="1">
    <source>
        <dbReference type="SAM" id="Phobius"/>
    </source>
</evidence>
<organism evidence="2 3">
    <name type="scientific">Poriferisphaera corsica</name>
    <dbReference type="NCBI Taxonomy" id="2528020"/>
    <lineage>
        <taxon>Bacteria</taxon>
        <taxon>Pseudomonadati</taxon>
        <taxon>Planctomycetota</taxon>
        <taxon>Phycisphaerae</taxon>
        <taxon>Phycisphaerales</taxon>
        <taxon>Phycisphaeraceae</taxon>
        <taxon>Poriferisphaera</taxon>
    </lineage>
</organism>
<reference evidence="2 3" key="1">
    <citation type="submission" date="2019-02" db="EMBL/GenBank/DDBJ databases">
        <title>Deep-cultivation of Planctomycetes and their phenomic and genomic characterization uncovers novel biology.</title>
        <authorList>
            <person name="Wiegand S."/>
            <person name="Jogler M."/>
            <person name="Boedeker C."/>
            <person name="Pinto D."/>
            <person name="Vollmers J."/>
            <person name="Rivas-Marin E."/>
            <person name="Kohn T."/>
            <person name="Peeters S.H."/>
            <person name="Heuer A."/>
            <person name="Rast P."/>
            <person name="Oberbeckmann S."/>
            <person name="Bunk B."/>
            <person name="Jeske O."/>
            <person name="Meyerdierks A."/>
            <person name="Storesund J.E."/>
            <person name="Kallscheuer N."/>
            <person name="Luecker S."/>
            <person name="Lage O.M."/>
            <person name="Pohl T."/>
            <person name="Merkel B.J."/>
            <person name="Hornburger P."/>
            <person name="Mueller R.-W."/>
            <person name="Bruemmer F."/>
            <person name="Labrenz M."/>
            <person name="Spormann A.M."/>
            <person name="Op den Camp H."/>
            <person name="Overmann J."/>
            <person name="Amann R."/>
            <person name="Jetten M.S.M."/>
            <person name="Mascher T."/>
            <person name="Medema M.H."/>
            <person name="Devos D.P."/>
            <person name="Kaster A.-K."/>
            <person name="Ovreas L."/>
            <person name="Rohde M."/>
            <person name="Galperin M.Y."/>
            <person name="Jogler C."/>
        </authorList>
    </citation>
    <scope>NUCLEOTIDE SEQUENCE [LARGE SCALE GENOMIC DNA]</scope>
    <source>
        <strain evidence="2 3">KS4</strain>
    </source>
</reference>
<proteinExistence type="predicted"/>
<dbReference type="RefSeq" id="WP_145077451.1">
    <property type="nucleotide sequence ID" value="NZ_CP036425.1"/>
</dbReference>
<keyword evidence="3" id="KW-1185">Reference proteome</keyword>
<accession>A0A517YUP1</accession>
<dbReference type="Proteomes" id="UP000317369">
    <property type="component" value="Chromosome"/>
</dbReference>
<protein>
    <submittedName>
        <fullName evidence="2">Uncharacterized protein</fullName>
    </submittedName>
</protein>
<sequence length="191" mass="21727">MSDEINMIEQPEETFDNKKESLIILLIVSLVLSVMFIYSKTNVAEADDSKMDNVSKVEEYLKQNKKDAKLQDSAKYTVTNKVLKVIDYNQVSSQIAIDDDNSKPFTLAQDDSNPDILIDQSKDEIISEFKQWRRMNIIQSIAGGGKPTVVINGTIYRIGDQIDDFAIIKIETSSNKIVVKKKQYAFVVYMK</sequence>
<dbReference type="AlphaFoldDB" id="A0A517YUP1"/>
<keyword evidence="1" id="KW-1133">Transmembrane helix</keyword>
<evidence type="ECO:0000313" key="3">
    <source>
        <dbReference type="Proteomes" id="UP000317369"/>
    </source>
</evidence>
<gene>
    <name evidence="2" type="ORF">KS4_20330</name>
</gene>
<keyword evidence="1" id="KW-0472">Membrane</keyword>
<dbReference type="EMBL" id="CP036425">
    <property type="protein sequence ID" value="QDU33973.1"/>
    <property type="molecule type" value="Genomic_DNA"/>
</dbReference>
<dbReference type="OrthoDB" id="6293639at2"/>
<evidence type="ECO:0000313" key="2">
    <source>
        <dbReference type="EMBL" id="QDU33973.1"/>
    </source>
</evidence>
<name>A0A517YUP1_9BACT</name>